<evidence type="ECO:0000313" key="11">
    <source>
        <dbReference type="EMBL" id="CAA9232827.1"/>
    </source>
</evidence>
<dbReference type="EMBL" id="CADCTK010000241">
    <property type="protein sequence ID" value="CAA9232827.1"/>
    <property type="molecule type" value="Genomic_DNA"/>
</dbReference>
<accession>A0A6J4HTU2</accession>
<evidence type="ECO:0000256" key="9">
    <source>
        <dbReference type="SAM" id="Coils"/>
    </source>
</evidence>
<evidence type="ECO:0000256" key="4">
    <source>
        <dbReference type="ARBA" id="ARBA00022475"/>
    </source>
</evidence>
<reference evidence="11" key="1">
    <citation type="submission" date="2020-02" db="EMBL/GenBank/DDBJ databases">
        <authorList>
            <person name="Meier V. D."/>
        </authorList>
    </citation>
    <scope>NUCLEOTIDE SEQUENCE</scope>
    <source>
        <strain evidence="11">AVDCRST_MAG26</strain>
    </source>
</reference>
<evidence type="ECO:0000256" key="3">
    <source>
        <dbReference type="ARBA" id="ARBA00022448"/>
    </source>
</evidence>
<dbReference type="InterPro" id="IPR000412">
    <property type="entry name" value="ABC_2_transport"/>
</dbReference>
<dbReference type="AlphaFoldDB" id="A0A6J4HTU2"/>
<comment type="similarity">
    <text evidence="2 8">Belongs to the ABC-2 integral membrane protein family.</text>
</comment>
<keyword evidence="4 8" id="KW-1003">Cell membrane</keyword>
<comment type="subcellular location">
    <subcellularLocation>
        <location evidence="1 8">Cell membrane</location>
        <topology evidence="1 8">Multi-pass membrane protein</topology>
    </subcellularLocation>
</comment>
<dbReference type="InterPro" id="IPR051449">
    <property type="entry name" value="ABC-2_transporter_component"/>
</dbReference>
<keyword evidence="9" id="KW-0175">Coiled coil</keyword>
<evidence type="ECO:0000256" key="8">
    <source>
        <dbReference type="RuleBase" id="RU361157"/>
    </source>
</evidence>
<dbReference type="GO" id="GO:0140359">
    <property type="term" value="F:ABC-type transporter activity"/>
    <property type="evidence" value="ECO:0007669"/>
    <property type="project" value="InterPro"/>
</dbReference>
<gene>
    <name evidence="11" type="ORF">AVDCRST_MAG26-1048</name>
</gene>
<dbReference type="PROSITE" id="PS51012">
    <property type="entry name" value="ABC_TM2"/>
    <property type="match status" value="1"/>
</dbReference>
<evidence type="ECO:0000256" key="6">
    <source>
        <dbReference type="ARBA" id="ARBA00022989"/>
    </source>
</evidence>
<dbReference type="InterPro" id="IPR047817">
    <property type="entry name" value="ABC2_TM_bact-type"/>
</dbReference>
<evidence type="ECO:0000259" key="10">
    <source>
        <dbReference type="PROSITE" id="PS51012"/>
    </source>
</evidence>
<evidence type="ECO:0000256" key="5">
    <source>
        <dbReference type="ARBA" id="ARBA00022692"/>
    </source>
</evidence>
<protein>
    <recommendedName>
        <fullName evidence="8">Transport permease protein</fullName>
    </recommendedName>
</protein>
<dbReference type="PANTHER" id="PTHR30294">
    <property type="entry name" value="MEMBRANE COMPONENT OF ABC TRANSPORTER YHHJ-RELATED"/>
    <property type="match status" value="1"/>
</dbReference>
<name>A0A6J4HTU2_9CHLR</name>
<feature type="domain" description="ABC transmembrane type-2" evidence="10">
    <location>
        <begin position="265"/>
        <end position="490"/>
    </location>
</feature>
<sequence length="494" mass="54057">MFKGIVRVVSFFAKELAEIRRQPRLILSLVLGPFLILALFGVGYSGEQPQLKTILVVPQGKENDPQVQNLTQNIGPAFEVVGVTSNLDEARQRLNNAEADIIEVMPHDIEQVFGRTEQAPITVLYNEIDPLQEQWIQYLTYVQVKELNSALLVNLASGTREQAGGIQGYIEDARQQLQTIESGLRVASSDQTRTAIQRLRSNSGLVLAGLVLSGQGSESEEAQRDVQEIQGDLAALEAALASGRLDEQRERIEAINTKLTEVEGIATTLKAVPPEVLVSPLATKPENIAQTTYTPSYITFYSPGVVALLLQHMAVTLAALSLVRENLLGTVELFRVAPVGSMQILLGKYLGYTVFAALIATALTLGLYYGLGVPFVGDPFWYALVVLLLTWASLGLGFLISAVSKSESQAVQLSMIALLGSVFFSGFFLPLANFTPYVRSVSYILPVTHGVQGFQDIMLRGRLPGDLTLAWLGAIALVCFVLAWQLWRRNLKQR</sequence>
<feature type="transmembrane region" description="Helical" evidence="8">
    <location>
        <begin position="300"/>
        <end position="323"/>
    </location>
</feature>
<feature type="transmembrane region" description="Helical" evidence="8">
    <location>
        <begin position="25"/>
        <end position="44"/>
    </location>
</feature>
<dbReference type="PANTHER" id="PTHR30294:SF29">
    <property type="entry name" value="MULTIDRUG ABC TRANSPORTER PERMEASE YBHS-RELATED"/>
    <property type="match status" value="1"/>
</dbReference>
<dbReference type="GO" id="GO:0043190">
    <property type="term" value="C:ATP-binding cassette (ABC) transporter complex"/>
    <property type="evidence" value="ECO:0007669"/>
    <property type="project" value="InterPro"/>
</dbReference>
<evidence type="ECO:0000256" key="2">
    <source>
        <dbReference type="ARBA" id="ARBA00007783"/>
    </source>
</evidence>
<feature type="transmembrane region" description="Helical" evidence="8">
    <location>
        <begin position="381"/>
        <end position="403"/>
    </location>
</feature>
<dbReference type="Pfam" id="PF12698">
    <property type="entry name" value="ABC2_membrane_3"/>
    <property type="match status" value="1"/>
</dbReference>
<evidence type="ECO:0000256" key="7">
    <source>
        <dbReference type="ARBA" id="ARBA00023136"/>
    </source>
</evidence>
<feature type="transmembrane region" description="Helical" evidence="8">
    <location>
        <begin position="349"/>
        <end position="369"/>
    </location>
</feature>
<feature type="transmembrane region" description="Helical" evidence="8">
    <location>
        <begin position="410"/>
        <end position="432"/>
    </location>
</feature>
<dbReference type="PRINTS" id="PR00164">
    <property type="entry name" value="ABC2TRNSPORT"/>
</dbReference>
<proteinExistence type="inferred from homology"/>
<keyword evidence="5 8" id="KW-0812">Transmembrane</keyword>
<feature type="coiled-coil region" evidence="9">
    <location>
        <begin position="219"/>
        <end position="265"/>
    </location>
</feature>
<keyword evidence="3 8" id="KW-0813">Transport</keyword>
<keyword evidence="6 8" id="KW-1133">Transmembrane helix</keyword>
<feature type="transmembrane region" description="Helical" evidence="8">
    <location>
        <begin position="468"/>
        <end position="487"/>
    </location>
</feature>
<evidence type="ECO:0000256" key="1">
    <source>
        <dbReference type="ARBA" id="ARBA00004651"/>
    </source>
</evidence>
<keyword evidence="7 8" id="KW-0472">Membrane</keyword>
<organism evidence="11">
    <name type="scientific">uncultured Chloroflexia bacterium</name>
    <dbReference type="NCBI Taxonomy" id="1672391"/>
    <lineage>
        <taxon>Bacteria</taxon>
        <taxon>Bacillati</taxon>
        <taxon>Chloroflexota</taxon>
        <taxon>Chloroflexia</taxon>
        <taxon>environmental samples</taxon>
    </lineage>
</organism>
<dbReference type="InterPro" id="IPR013525">
    <property type="entry name" value="ABC2_TM"/>
</dbReference>